<sequence length="152" mass="18073">MWSKYEDERIEHNDQAMINRCFAVLVILVTALLITTYFIDLTIQNIQFGLLLILLITAVFAVIDSFINRTLEVDVEHKKDIWQKLIKSFVPWVISFNLLITALIYFGYVEDTLNINYIFRMIGMDLILGVAYLIYLFVWLKWYTKYNEEDEI</sequence>
<reference evidence="2 3" key="1">
    <citation type="journal article" date="2017" name="Int. J. Syst. Evol. Microbiol.">
        <title>Macrococcus canis sp. nov., a skin bacterium associated with infections in dogs.</title>
        <authorList>
            <person name="Gobeli Brawand S."/>
            <person name="Cotting K."/>
            <person name="Gomez-Sanz E."/>
            <person name="Collaud A."/>
            <person name="Thomann A."/>
            <person name="Brodard I."/>
            <person name="Rodriguez-Campos S."/>
            <person name="Strauss C."/>
            <person name="Perreten V."/>
        </authorList>
    </citation>
    <scope>NUCLEOTIDE SEQUENCE [LARGE SCALE GENOMIC DNA]</scope>
    <source>
        <strain evidence="2 3">KM45013</strain>
    </source>
</reference>
<name>A0A1W7ADU7_9STAP</name>
<feature type="transmembrane region" description="Helical" evidence="1">
    <location>
        <begin position="118"/>
        <end position="140"/>
    </location>
</feature>
<keyword evidence="1" id="KW-0472">Membrane</keyword>
<dbReference type="GeneID" id="35296258"/>
<dbReference type="EMBL" id="CP021059">
    <property type="protein sequence ID" value="ARQ07764.1"/>
    <property type="molecule type" value="Genomic_DNA"/>
</dbReference>
<evidence type="ECO:0000313" key="3">
    <source>
        <dbReference type="Proteomes" id="UP000194154"/>
    </source>
</evidence>
<evidence type="ECO:0000313" key="2">
    <source>
        <dbReference type="EMBL" id="ARQ07764.1"/>
    </source>
</evidence>
<gene>
    <name evidence="2" type="ORF">MCCS_21750</name>
</gene>
<dbReference type="KEGG" id="mcak:MCCS_21750"/>
<feature type="transmembrane region" description="Helical" evidence="1">
    <location>
        <begin position="88"/>
        <end position="106"/>
    </location>
</feature>
<feature type="transmembrane region" description="Helical" evidence="1">
    <location>
        <begin position="45"/>
        <end position="67"/>
    </location>
</feature>
<dbReference type="RefSeq" id="WP_086043299.1">
    <property type="nucleotide sequence ID" value="NZ_CBCRZA010000016.1"/>
</dbReference>
<accession>A0A1W7ADU7</accession>
<feature type="transmembrane region" description="Helical" evidence="1">
    <location>
        <begin position="21"/>
        <end position="39"/>
    </location>
</feature>
<dbReference type="STRING" id="1855823.MCCS_21750"/>
<keyword evidence="3" id="KW-1185">Reference proteome</keyword>
<protein>
    <submittedName>
        <fullName evidence="2">Uncharacterized protein</fullName>
    </submittedName>
</protein>
<organism evidence="2 3">
    <name type="scientific">Macrococcoides canis</name>
    <dbReference type="NCBI Taxonomy" id="1855823"/>
    <lineage>
        <taxon>Bacteria</taxon>
        <taxon>Bacillati</taxon>
        <taxon>Bacillota</taxon>
        <taxon>Bacilli</taxon>
        <taxon>Bacillales</taxon>
        <taxon>Staphylococcaceae</taxon>
        <taxon>Macrococcoides</taxon>
    </lineage>
</organism>
<proteinExistence type="predicted"/>
<evidence type="ECO:0000256" key="1">
    <source>
        <dbReference type="SAM" id="Phobius"/>
    </source>
</evidence>
<dbReference type="AlphaFoldDB" id="A0A1W7ADU7"/>
<keyword evidence="1" id="KW-1133">Transmembrane helix</keyword>
<dbReference type="Proteomes" id="UP000194154">
    <property type="component" value="Chromosome"/>
</dbReference>
<keyword evidence="1" id="KW-0812">Transmembrane</keyword>